<dbReference type="PROSITE" id="PS50893">
    <property type="entry name" value="ABC_TRANSPORTER_2"/>
    <property type="match status" value="1"/>
</dbReference>
<dbReference type="AlphaFoldDB" id="A0A073JUQ0"/>
<dbReference type="InterPro" id="IPR039421">
    <property type="entry name" value="Type_1_exporter"/>
</dbReference>
<dbReference type="Pfam" id="PF00005">
    <property type="entry name" value="ABC_tran"/>
    <property type="match status" value="1"/>
</dbReference>
<dbReference type="SUPFAM" id="SSF90123">
    <property type="entry name" value="ABC transporter transmembrane region"/>
    <property type="match status" value="1"/>
</dbReference>
<dbReference type="InterPro" id="IPR003593">
    <property type="entry name" value="AAA+_ATPase"/>
</dbReference>
<dbReference type="eggNOG" id="COG1132">
    <property type="taxonomic scope" value="Bacteria"/>
</dbReference>
<feature type="transmembrane region" description="Helical" evidence="8">
    <location>
        <begin position="132"/>
        <end position="153"/>
    </location>
</feature>
<gene>
    <name evidence="11" type="ORF">BAMA_07485</name>
</gene>
<dbReference type="CDD" id="cd07346">
    <property type="entry name" value="ABC_6TM_exporters"/>
    <property type="match status" value="1"/>
</dbReference>
<evidence type="ECO:0000256" key="2">
    <source>
        <dbReference type="ARBA" id="ARBA00005417"/>
    </source>
</evidence>
<evidence type="ECO:0000313" key="12">
    <source>
        <dbReference type="Proteomes" id="UP000027822"/>
    </source>
</evidence>
<evidence type="ECO:0000256" key="4">
    <source>
        <dbReference type="ARBA" id="ARBA00022741"/>
    </source>
</evidence>
<dbReference type="SUPFAM" id="SSF52540">
    <property type="entry name" value="P-loop containing nucleoside triphosphate hydrolases"/>
    <property type="match status" value="1"/>
</dbReference>
<dbReference type="InterPro" id="IPR027417">
    <property type="entry name" value="P-loop_NTPase"/>
</dbReference>
<name>A0A073JUQ0_9BACI</name>
<sequence>MMLKLQTILGGNLKRLYFPIFLTVLDTIGAGTIYGVLYYVLLHIVGGTFTLDTVKTSLVILIVAYVFRLLVITSSQYMLQVRGSELIRDARLNLSNHLQQLPLGYFSKQSVGTLINSCTADMVSIERVITHLIGEMIKVVMITTYILVVSFFINPKLAFAQIIMVLLSIPLLVIAGRLGKKGGKIKQDIVAEVLSRVMEYIDGMKVFRAHNQAGIAFGRLRSSFQKYRDISIKLELSLAPVNLLFFILIDFIVPLLFLLGSFSLIDGTITPEVMVTFIIISLGISTLFKPFSVLYSEYFVLSAAVDHVNSIYEQKLQPYEQEEVEFPNYNIQFSNVSFSYEANQPVLKHMNFTAKEHAMTALIGPSGSGKSTVFNLLTRFWDTDEGDITIGGISIQQIHPDCLLKHISMVFQSVFLLNDTVYKNVLMGKPSATKEEVIEACKKANCHEFIEKLAEGYDTMIGEGGSTLSGGEKQRISLARAFLKGAPIILLDEATASLDPDNEMEIKEVIDTLIEGKTVIVIAHKLNTTQNADQIVLLHEGCIDELGTHEELMEQRGYYAKLYSEQLAAKDWRVLSE</sequence>
<dbReference type="PANTHER" id="PTHR43394">
    <property type="entry name" value="ATP-DEPENDENT PERMEASE MDL1, MITOCHONDRIAL"/>
    <property type="match status" value="1"/>
</dbReference>
<feature type="transmembrane region" description="Helical" evidence="8">
    <location>
        <begin position="159"/>
        <end position="178"/>
    </location>
</feature>
<dbReference type="GO" id="GO:0005886">
    <property type="term" value="C:plasma membrane"/>
    <property type="evidence" value="ECO:0007669"/>
    <property type="project" value="UniProtKB-SubCell"/>
</dbReference>
<dbReference type="Proteomes" id="UP000027822">
    <property type="component" value="Unassembled WGS sequence"/>
</dbReference>
<evidence type="ECO:0000256" key="8">
    <source>
        <dbReference type="SAM" id="Phobius"/>
    </source>
</evidence>
<dbReference type="Gene3D" id="1.20.1560.10">
    <property type="entry name" value="ABC transporter type 1, transmembrane domain"/>
    <property type="match status" value="1"/>
</dbReference>
<reference evidence="11 12" key="1">
    <citation type="submission" date="2014-06" db="EMBL/GenBank/DDBJ databases">
        <title>Draft genome sequence of Bacillus manliponensis JCM 15802 (MCCC 1A00708).</title>
        <authorList>
            <person name="Lai Q."/>
            <person name="Liu Y."/>
            <person name="Shao Z."/>
        </authorList>
    </citation>
    <scope>NUCLEOTIDE SEQUENCE [LARGE SCALE GENOMIC DNA]</scope>
    <source>
        <strain evidence="11 12">JCM 15802</strain>
    </source>
</reference>
<dbReference type="OrthoDB" id="9762778at2"/>
<evidence type="ECO:0000259" key="10">
    <source>
        <dbReference type="PROSITE" id="PS50929"/>
    </source>
</evidence>
<dbReference type="PROSITE" id="PS50929">
    <property type="entry name" value="ABC_TM1F"/>
    <property type="match status" value="1"/>
</dbReference>
<keyword evidence="7 8" id="KW-0472">Membrane</keyword>
<dbReference type="Pfam" id="PF00664">
    <property type="entry name" value="ABC_membrane"/>
    <property type="match status" value="1"/>
</dbReference>
<evidence type="ECO:0000256" key="1">
    <source>
        <dbReference type="ARBA" id="ARBA00004651"/>
    </source>
</evidence>
<evidence type="ECO:0000313" key="11">
    <source>
        <dbReference type="EMBL" id="KEK18020.1"/>
    </source>
</evidence>
<dbReference type="PROSITE" id="PS00211">
    <property type="entry name" value="ABC_TRANSPORTER_1"/>
    <property type="match status" value="1"/>
</dbReference>
<dbReference type="RefSeq" id="WP_162176071.1">
    <property type="nucleotide sequence ID" value="NZ_CBCSJC010000018.1"/>
</dbReference>
<keyword evidence="3 8" id="KW-0812">Transmembrane</keyword>
<evidence type="ECO:0000256" key="5">
    <source>
        <dbReference type="ARBA" id="ARBA00022840"/>
    </source>
</evidence>
<protein>
    <recommendedName>
        <fullName evidence="13">ABC transporter ATP-binding protein</fullName>
    </recommendedName>
</protein>
<feature type="transmembrane region" description="Helical" evidence="8">
    <location>
        <begin position="236"/>
        <end position="257"/>
    </location>
</feature>
<dbReference type="GO" id="GO:0015421">
    <property type="term" value="F:ABC-type oligopeptide transporter activity"/>
    <property type="evidence" value="ECO:0007669"/>
    <property type="project" value="TreeGrafter"/>
</dbReference>
<keyword evidence="5" id="KW-0067">ATP-binding</keyword>
<keyword evidence="6 8" id="KW-1133">Transmembrane helix</keyword>
<dbReference type="EMBL" id="JOTN01000018">
    <property type="protein sequence ID" value="KEK18020.1"/>
    <property type="molecule type" value="Genomic_DNA"/>
</dbReference>
<comment type="caution">
    <text evidence="11">The sequence shown here is derived from an EMBL/GenBank/DDBJ whole genome shotgun (WGS) entry which is preliminary data.</text>
</comment>
<evidence type="ECO:0000256" key="7">
    <source>
        <dbReference type="ARBA" id="ARBA00023136"/>
    </source>
</evidence>
<evidence type="ECO:0000256" key="3">
    <source>
        <dbReference type="ARBA" id="ARBA00022692"/>
    </source>
</evidence>
<feature type="transmembrane region" description="Helical" evidence="8">
    <location>
        <begin position="20"/>
        <end position="46"/>
    </location>
</feature>
<keyword evidence="4" id="KW-0547">Nucleotide-binding</keyword>
<dbReference type="STRING" id="574376.BAMA_07485"/>
<feature type="transmembrane region" description="Helical" evidence="8">
    <location>
        <begin position="269"/>
        <end position="288"/>
    </location>
</feature>
<feature type="transmembrane region" description="Helical" evidence="8">
    <location>
        <begin position="58"/>
        <end position="79"/>
    </location>
</feature>
<evidence type="ECO:0000259" key="9">
    <source>
        <dbReference type="PROSITE" id="PS50893"/>
    </source>
</evidence>
<dbReference type="InterPro" id="IPR036640">
    <property type="entry name" value="ABC1_TM_sf"/>
</dbReference>
<dbReference type="FunFam" id="3.40.50.300:FF:000218">
    <property type="entry name" value="Multidrug ABC transporter ATP-binding protein"/>
    <property type="match status" value="1"/>
</dbReference>
<evidence type="ECO:0000256" key="6">
    <source>
        <dbReference type="ARBA" id="ARBA00022989"/>
    </source>
</evidence>
<dbReference type="InterPro" id="IPR011527">
    <property type="entry name" value="ABC1_TM_dom"/>
</dbReference>
<dbReference type="Gene3D" id="3.40.50.300">
    <property type="entry name" value="P-loop containing nucleotide triphosphate hydrolases"/>
    <property type="match status" value="1"/>
</dbReference>
<comment type="similarity">
    <text evidence="2">Belongs to the ABC transporter superfamily.</text>
</comment>
<dbReference type="SMART" id="SM00382">
    <property type="entry name" value="AAA"/>
    <property type="match status" value="1"/>
</dbReference>
<dbReference type="InterPro" id="IPR017871">
    <property type="entry name" value="ABC_transporter-like_CS"/>
</dbReference>
<comment type="subcellular location">
    <subcellularLocation>
        <location evidence="1">Cell membrane</location>
        <topology evidence="1">Multi-pass membrane protein</topology>
    </subcellularLocation>
</comment>
<accession>A0A073JUQ0</accession>
<dbReference type="GO" id="GO:0016887">
    <property type="term" value="F:ATP hydrolysis activity"/>
    <property type="evidence" value="ECO:0007669"/>
    <property type="project" value="InterPro"/>
</dbReference>
<dbReference type="InterPro" id="IPR003439">
    <property type="entry name" value="ABC_transporter-like_ATP-bd"/>
</dbReference>
<proteinExistence type="inferred from homology"/>
<keyword evidence="12" id="KW-1185">Reference proteome</keyword>
<organism evidence="11 12">
    <name type="scientific">Bacillus manliponensis</name>
    <dbReference type="NCBI Taxonomy" id="574376"/>
    <lineage>
        <taxon>Bacteria</taxon>
        <taxon>Bacillati</taxon>
        <taxon>Bacillota</taxon>
        <taxon>Bacilli</taxon>
        <taxon>Bacillales</taxon>
        <taxon>Bacillaceae</taxon>
        <taxon>Bacillus</taxon>
        <taxon>Bacillus cereus group</taxon>
    </lineage>
</organism>
<evidence type="ECO:0008006" key="13">
    <source>
        <dbReference type="Google" id="ProtNLM"/>
    </source>
</evidence>
<dbReference type="GO" id="GO:0005524">
    <property type="term" value="F:ATP binding"/>
    <property type="evidence" value="ECO:0007669"/>
    <property type="project" value="UniProtKB-KW"/>
</dbReference>
<dbReference type="PANTHER" id="PTHR43394:SF1">
    <property type="entry name" value="ATP-BINDING CASSETTE SUB-FAMILY B MEMBER 10, MITOCHONDRIAL"/>
    <property type="match status" value="1"/>
</dbReference>
<feature type="domain" description="ABC transporter" evidence="9">
    <location>
        <begin position="331"/>
        <end position="565"/>
    </location>
</feature>
<feature type="domain" description="ABC transmembrane type-1" evidence="10">
    <location>
        <begin position="27"/>
        <end position="298"/>
    </location>
</feature>